<dbReference type="PROSITE" id="PS50056">
    <property type="entry name" value="TYR_PHOSPHATASE_2"/>
    <property type="match status" value="1"/>
</dbReference>
<evidence type="ECO:0000256" key="2">
    <source>
        <dbReference type="ARBA" id="ARBA00022912"/>
    </source>
</evidence>
<dbReference type="RefSeq" id="XP_015187375.1">
    <property type="nucleotide sequence ID" value="XM_015331889.1"/>
</dbReference>
<name>A0ABM1J4I7_POLDO</name>
<dbReference type="PROSITE" id="PS50054">
    <property type="entry name" value="TYR_PHOSPHATASE_DUAL"/>
    <property type="match status" value="1"/>
</dbReference>
<dbReference type="PANTHER" id="PTHR23339">
    <property type="entry name" value="TYROSINE SPECIFIC PROTEIN PHOSPHATASE AND DUAL SPECIFICITY PROTEIN PHOSPHATASE"/>
    <property type="match status" value="1"/>
</dbReference>
<dbReference type="PROSITE" id="PS00383">
    <property type="entry name" value="TYR_PHOSPHATASE_1"/>
    <property type="match status" value="1"/>
</dbReference>
<dbReference type="Proteomes" id="UP000694924">
    <property type="component" value="Unplaced"/>
</dbReference>
<keyword evidence="5" id="KW-1185">Reference proteome</keyword>
<proteinExistence type="predicted"/>
<evidence type="ECO:0000313" key="6">
    <source>
        <dbReference type="RefSeq" id="XP_015187375.1"/>
    </source>
</evidence>
<dbReference type="SUPFAM" id="SSF52799">
    <property type="entry name" value="(Phosphotyrosine protein) phosphatases II"/>
    <property type="match status" value="1"/>
</dbReference>
<organism evidence="5 6">
    <name type="scientific">Polistes dominula</name>
    <name type="common">European paper wasp</name>
    <name type="synonym">Vespa dominula</name>
    <dbReference type="NCBI Taxonomy" id="743375"/>
    <lineage>
        <taxon>Eukaryota</taxon>
        <taxon>Metazoa</taxon>
        <taxon>Ecdysozoa</taxon>
        <taxon>Arthropoda</taxon>
        <taxon>Hexapoda</taxon>
        <taxon>Insecta</taxon>
        <taxon>Pterygota</taxon>
        <taxon>Neoptera</taxon>
        <taxon>Endopterygota</taxon>
        <taxon>Hymenoptera</taxon>
        <taxon>Apocrita</taxon>
        <taxon>Aculeata</taxon>
        <taxon>Vespoidea</taxon>
        <taxon>Vespidae</taxon>
        <taxon>Polistinae</taxon>
        <taxon>Polistini</taxon>
        <taxon>Polistes</taxon>
    </lineage>
</organism>
<dbReference type="InterPro" id="IPR000340">
    <property type="entry name" value="Dual-sp_phosphatase_cat-dom"/>
</dbReference>
<dbReference type="CDD" id="cd14506">
    <property type="entry name" value="PTP_PTPDC1"/>
    <property type="match status" value="1"/>
</dbReference>
<dbReference type="InterPro" id="IPR000387">
    <property type="entry name" value="Tyr_Pase_dom"/>
</dbReference>
<feature type="domain" description="Tyrosine-protein phosphatase" evidence="3">
    <location>
        <begin position="83"/>
        <end position="247"/>
    </location>
</feature>
<keyword evidence="1" id="KW-0378">Hydrolase</keyword>
<accession>A0ABM1J4I7</accession>
<dbReference type="InterPro" id="IPR020422">
    <property type="entry name" value="TYR_PHOSPHATASE_DUAL_dom"/>
</dbReference>
<dbReference type="InterPro" id="IPR003595">
    <property type="entry name" value="Tyr_Pase_cat"/>
</dbReference>
<reference evidence="6" key="1">
    <citation type="submission" date="2025-08" db="UniProtKB">
        <authorList>
            <consortium name="RefSeq"/>
        </authorList>
    </citation>
    <scope>IDENTIFICATION</scope>
    <source>
        <tissue evidence="6">Whole body</tissue>
    </source>
</reference>
<feature type="domain" description="Tyrosine specific protein phosphatases" evidence="4">
    <location>
        <begin position="169"/>
        <end position="236"/>
    </location>
</feature>
<protein>
    <submittedName>
        <fullName evidence="6">Protein tyrosine phosphatase domain-containing protein 1-like isoform X1</fullName>
    </submittedName>
</protein>
<evidence type="ECO:0000256" key="1">
    <source>
        <dbReference type="ARBA" id="ARBA00022801"/>
    </source>
</evidence>
<evidence type="ECO:0000259" key="4">
    <source>
        <dbReference type="PROSITE" id="PS50056"/>
    </source>
</evidence>
<dbReference type="SMART" id="SM00195">
    <property type="entry name" value="DSPc"/>
    <property type="match status" value="1"/>
</dbReference>
<gene>
    <name evidence="6" type="primary">LOC107072166</name>
</gene>
<evidence type="ECO:0000259" key="3">
    <source>
        <dbReference type="PROSITE" id="PS50054"/>
    </source>
</evidence>
<keyword evidence="2" id="KW-0904">Protein phosphatase</keyword>
<dbReference type="InterPro" id="IPR016130">
    <property type="entry name" value="Tyr_Pase_AS"/>
</dbReference>
<sequence length="647" mass="73665">MRWTKITSTNFHTMDVSSLIPAGLQTGQHNLPETPLPGYNKFSENLRKFTPQAIQCAIFCGGSRCKYENPKAWPPVHMAIQNIFSHWVTDDVLAMARPSTNQIIEKNIIGQFQRWSIKTIINLQTPGEHASCGGSLEKSGFTYDPNIFMKNNIYYYNFALKDYGEATMGKLLDMVKVVAFAVQEGRVAIHCHAGLGRTGVLIACYLIYNLRVRANDAIRFVRIKRPCAIQTRGQIICVQEFEHFVLPQMIVYPLNSTIGDKKPCSLQSYLKRQNNVLHGYEQRTFKHIPKIVFIICERILQLCDCQEDNSPCEIEYKVSSTPFTRKFISHVLEKLRDNGGGNIRHSYSWTESLADSSLDYSTSTKARAGSSEGSSRDTADDIGRLSDVFCTSPDTPSCDSAYTGLDDSCVDDVLADGIHGQDLIDNNCYKEIQSQIDLKVAASKEIFRKINIDEVVKALIKDSSNLSDKTTKCLLQYQVDLNNRCTAWQRLELETDLDVLFGLLFEWLETLKNPILDLDSLSYIVVWSSKPERCFEKITSSSRYLLEYILRFVSRLRPLTGESQSLVTRRFVAAMTQQTVWIKDSFRPLNKNFPKLRRGTAGKINEFLIRAMNLIEEMNTQEMSRPSWISKWELVSRQLNKLDEGGE</sequence>
<dbReference type="SMART" id="SM00404">
    <property type="entry name" value="PTPc_motif"/>
    <property type="match status" value="1"/>
</dbReference>
<dbReference type="GeneID" id="107072166"/>
<evidence type="ECO:0000313" key="5">
    <source>
        <dbReference type="Proteomes" id="UP000694924"/>
    </source>
</evidence>
<dbReference type="Gene3D" id="3.90.190.10">
    <property type="entry name" value="Protein tyrosine phosphatase superfamily"/>
    <property type="match status" value="1"/>
</dbReference>
<dbReference type="Pfam" id="PF00782">
    <property type="entry name" value="DSPc"/>
    <property type="match status" value="1"/>
</dbReference>
<dbReference type="InterPro" id="IPR049573">
    <property type="entry name" value="PTPDC1_PTP"/>
</dbReference>
<dbReference type="InterPro" id="IPR029021">
    <property type="entry name" value="Prot-tyrosine_phosphatase-like"/>
</dbReference>
<dbReference type="InterPro" id="IPR050561">
    <property type="entry name" value="PTP"/>
</dbReference>